<dbReference type="HOGENOM" id="CLU_000288_7_18_1"/>
<dbReference type="Gene3D" id="1.10.510.10">
    <property type="entry name" value="Transferase(Phosphotransferase) domain 1"/>
    <property type="match status" value="1"/>
</dbReference>
<name>A0A0C3KBW6_9AGAM</name>
<dbReference type="InterPro" id="IPR008271">
    <property type="entry name" value="Ser/Thr_kinase_AS"/>
</dbReference>
<dbReference type="PROSITE" id="PS50011">
    <property type="entry name" value="PROTEIN_KINASE_DOM"/>
    <property type="match status" value="1"/>
</dbReference>
<feature type="domain" description="Protein kinase" evidence="3">
    <location>
        <begin position="1"/>
        <end position="195"/>
    </location>
</feature>
<keyword evidence="1" id="KW-0547">Nucleotide-binding</keyword>
<dbReference type="InterPro" id="IPR011009">
    <property type="entry name" value="Kinase-like_dom_sf"/>
</dbReference>
<keyword evidence="2" id="KW-0067">ATP-binding</keyword>
<gene>
    <name evidence="4" type="ORF">M407DRAFT_224336</name>
</gene>
<evidence type="ECO:0000313" key="5">
    <source>
        <dbReference type="Proteomes" id="UP000054248"/>
    </source>
</evidence>
<dbReference type="GO" id="GO:0004672">
    <property type="term" value="F:protein kinase activity"/>
    <property type="evidence" value="ECO:0007669"/>
    <property type="project" value="InterPro"/>
</dbReference>
<dbReference type="GO" id="GO:0005524">
    <property type="term" value="F:ATP binding"/>
    <property type="evidence" value="ECO:0007669"/>
    <property type="project" value="UniProtKB-KW"/>
</dbReference>
<dbReference type="SMART" id="SM00220">
    <property type="entry name" value="S_TKc"/>
    <property type="match status" value="1"/>
</dbReference>
<dbReference type="STRING" id="1051891.A0A0C3KBW6"/>
<evidence type="ECO:0000313" key="4">
    <source>
        <dbReference type="EMBL" id="KIO18933.1"/>
    </source>
</evidence>
<reference evidence="4 5" key="1">
    <citation type="submission" date="2014-04" db="EMBL/GenBank/DDBJ databases">
        <authorList>
            <consortium name="DOE Joint Genome Institute"/>
            <person name="Kuo A."/>
            <person name="Girlanda M."/>
            <person name="Perotto S."/>
            <person name="Kohler A."/>
            <person name="Nagy L.G."/>
            <person name="Floudas D."/>
            <person name="Copeland A."/>
            <person name="Barry K.W."/>
            <person name="Cichocki N."/>
            <person name="Veneault-Fourrey C."/>
            <person name="LaButti K."/>
            <person name="Lindquist E.A."/>
            <person name="Lipzen A."/>
            <person name="Lundell T."/>
            <person name="Morin E."/>
            <person name="Murat C."/>
            <person name="Sun H."/>
            <person name="Tunlid A."/>
            <person name="Henrissat B."/>
            <person name="Grigoriev I.V."/>
            <person name="Hibbett D.S."/>
            <person name="Martin F."/>
            <person name="Nordberg H.P."/>
            <person name="Cantor M.N."/>
            <person name="Hua S.X."/>
        </authorList>
    </citation>
    <scope>NUCLEOTIDE SEQUENCE [LARGE SCALE GENOMIC DNA]</scope>
    <source>
        <strain evidence="4 5">MUT 4182</strain>
    </source>
</reference>
<accession>A0A0C3KBW6</accession>
<organism evidence="4 5">
    <name type="scientific">Tulasnella calospora MUT 4182</name>
    <dbReference type="NCBI Taxonomy" id="1051891"/>
    <lineage>
        <taxon>Eukaryota</taxon>
        <taxon>Fungi</taxon>
        <taxon>Dikarya</taxon>
        <taxon>Basidiomycota</taxon>
        <taxon>Agaricomycotina</taxon>
        <taxon>Agaricomycetes</taxon>
        <taxon>Cantharellales</taxon>
        <taxon>Tulasnellaceae</taxon>
        <taxon>Tulasnella</taxon>
    </lineage>
</organism>
<dbReference type="SUPFAM" id="SSF56112">
    <property type="entry name" value="Protein kinase-like (PK-like)"/>
    <property type="match status" value="1"/>
</dbReference>
<proteinExistence type="predicted"/>
<dbReference type="InterPro" id="IPR000719">
    <property type="entry name" value="Prot_kinase_dom"/>
</dbReference>
<reference evidence="5" key="2">
    <citation type="submission" date="2015-01" db="EMBL/GenBank/DDBJ databases">
        <title>Evolutionary Origins and Diversification of the Mycorrhizal Mutualists.</title>
        <authorList>
            <consortium name="DOE Joint Genome Institute"/>
            <consortium name="Mycorrhizal Genomics Consortium"/>
            <person name="Kohler A."/>
            <person name="Kuo A."/>
            <person name="Nagy L.G."/>
            <person name="Floudas D."/>
            <person name="Copeland A."/>
            <person name="Barry K.W."/>
            <person name="Cichocki N."/>
            <person name="Veneault-Fourrey C."/>
            <person name="LaButti K."/>
            <person name="Lindquist E.A."/>
            <person name="Lipzen A."/>
            <person name="Lundell T."/>
            <person name="Morin E."/>
            <person name="Murat C."/>
            <person name="Riley R."/>
            <person name="Ohm R."/>
            <person name="Sun H."/>
            <person name="Tunlid A."/>
            <person name="Henrissat B."/>
            <person name="Grigoriev I.V."/>
            <person name="Hibbett D.S."/>
            <person name="Martin F."/>
        </authorList>
    </citation>
    <scope>NUCLEOTIDE SEQUENCE [LARGE SCALE GENOMIC DNA]</scope>
    <source>
        <strain evidence="5">MUT 4182</strain>
    </source>
</reference>
<dbReference type="PROSITE" id="PS00108">
    <property type="entry name" value="PROTEIN_KINASE_ST"/>
    <property type="match status" value="1"/>
</dbReference>
<dbReference type="AlphaFoldDB" id="A0A0C3KBW6"/>
<dbReference type="GO" id="GO:0005886">
    <property type="term" value="C:plasma membrane"/>
    <property type="evidence" value="ECO:0007669"/>
    <property type="project" value="TreeGrafter"/>
</dbReference>
<feature type="non-terminal residue" evidence="4">
    <location>
        <position position="1"/>
    </location>
</feature>
<protein>
    <recommendedName>
        <fullName evidence="3">Protein kinase domain-containing protein</fullName>
    </recommendedName>
</protein>
<evidence type="ECO:0000256" key="2">
    <source>
        <dbReference type="ARBA" id="ARBA00022840"/>
    </source>
</evidence>
<dbReference type="EMBL" id="KN823250">
    <property type="protein sequence ID" value="KIO18933.1"/>
    <property type="molecule type" value="Genomic_DNA"/>
</dbReference>
<dbReference type="InterPro" id="IPR001245">
    <property type="entry name" value="Ser-Thr/Tyr_kinase_cat_dom"/>
</dbReference>
<evidence type="ECO:0000256" key="1">
    <source>
        <dbReference type="ARBA" id="ARBA00022741"/>
    </source>
</evidence>
<sequence>STTTVAVKLLRLRVEGTLAEKRARVHLRLRRESLVWMDLFHENILQFYGFRSGPNEDLLVSPWCANGDLYEYLNTNQSLDLTMRLNLARQVGSGLVYLHTRTPPITHGDIKPKNVLIGDRLQALICDFGLARAVQDLPTGYTTQAGPGTDAYRAPELWLQSKPSLAGDVYAFGGMVLKVNFRLPSNSSQLTQIGF</sequence>
<dbReference type="Pfam" id="PF07714">
    <property type="entry name" value="PK_Tyr_Ser-Thr"/>
    <property type="match status" value="1"/>
</dbReference>
<dbReference type="OrthoDB" id="5966500at2759"/>
<dbReference type="Proteomes" id="UP000054248">
    <property type="component" value="Unassembled WGS sequence"/>
</dbReference>
<evidence type="ECO:0000259" key="3">
    <source>
        <dbReference type="PROSITE" id="PS50011"/>
    </source>
</evidence>
<keyword evidence="5" id="KW-1185">Reference proteome</keyword>
<dbReference type="PANTHER" id="PTHR27001:SF931">
    <property type="entry name" value="OS11G0664100 PROTEIN"/>
    <property type="match status" value="1"/>
</dbReference>
<dbReference type="PANTHER" id="PTHR27001">
    <property type="entry name" value="OS01G0253100 PROTEIN"/>
    <property type="match status" value="1"/>
</dbReference>